<keyword evidence="3" id="KW-1185">Reference proteome</keyword>
<feature type="domain" description="N-acetyltransferase" evidence="1">
    <location>
        <begin position="2"/>
        <end position="166"/>
    </location>
</feature>
<dbReference type="Proteomes" id="UP001387110">
    <property type="component" value="Unassembled WGS sequence"/>
</dbReference>
<reference evidence="2 3" key="1">
    <citation type="submission" date="2023-12" db="EMBL/GenBank/DDBJ databases">
        <authorList>
            <person name="Easwaran N."/>
            <person name="Lazarus H.P.S."/>
        </authorList>
    </citation>
    <scope>NUCLEOTIDE SEQUENCE [LARGE SCALE GENOMIC DNA]</scope>
    <source>
        <strain evidence="2 3">VIT-2023</strain>
    </source>
</reference>
<dbReference type="EMBL" id="JBAWKY010000001">
    <property type="protein sequence ID" value="MEI4461991.1"/>
    <property type="molecule type" value="Genomic_DNA"/>
</dbReference>
<name>A0ABU8EGC2_9BACL</name>
<comment type="caution">
    <text evidence="2">The sequence shown here is derived from an EMBL/GenBank/DDBJ whole genome shotgun (WGS) entry which is preliminary data.</text>
</comment>
<dbReference type="InterPro" id="IPR000182">
    <property type="entry name" value="GNAT_dom"/>
</dbReference>
<accession>A0ABU8EGC2</accession>
<dbReference type="PANTHER" id="PTHR43617">
    <property type="entry name" value="L-AMINO ACID N-ACETYLTRANSFERASE"/>
    <property type="match status" value="1"/>
</dbReference>
<dbReference type="CDD" id="cd04301">
    <property type="entry name" value="NAT_SF"/>
    <property type="match status" value="1"/>
</dbReference>
<evidence type="ECO:0000259" key="1">
    <source>
        <dbReference type="PROSITE" id="PS51186"/>
    </source>
</evidence>
<dbReference type="Gene3D" id="3.40.630.30">
    <property type="match status" value="1"/>
</dbReference>
<evidence type="ECO:0000313" key="2">
    <source>
        <dbReference type="EMBL" id="MEI4461991.1"/>
    </source>
</evidence>
<gene>
    <name evidence="2" type="ORF">SZL87_06050</name>
</gene>
<dbReference type="PROSITE" id="PS51186">
    <property type="entry name" value="GNAT"/>
    <property type="match status" value="1"/>
</dbReference>
<dbReference type="SUPFAM" id="SSF55729">
    <property type="entry name" value="Acyl-CoA N-acyltransferases (Nat)"/>
    <property type="match status" value="1"/>
</dbReference>
<dbReference type="GeneID" id="90837920"/>
<organism evidence="2 3">
    <name type="scientific">Exiguobacterium indicum</name>
    <dbReference type="NCBI Taxonomy" id="296995"/>
    <lineage>
        <taxon>Bacteria</taxon>
        <taxon>Bacillati</taxon>
        <taxon>Bacillota</taxon>
        <taxon>Bacilli</taxon>
        <taxon>Bacillales</taxon>
        <taxon>Bacillales Family XII. Incertae Sedis</taxon>
        <taxon>Exiguobacterium</taxon>
    </lineage>
</organism>
<evidence type="ECO:0000313" key="3">
    <source>
        <dbReference type="Proteomes" id="UP001387110"/>
    </source>
</evidence>
<protein>
    <submittedName>
        <fullName evidence="2">GNAT family N-acetyltransferase</fullName>
    </submittedName>
</protein>
<dbReference type="Pfam" id="PF00583">
    <property type="entry name" value="Acetyltransf_1"/>
    <property type="match status" value="1"/>
</dbReference>
<sequence>MLEIRRLNPEDAVLYKALRLEALRNHPEAFGSDYESEKDRSVERYATRLESEQSMTFGAFHENELVGVVTIVCSEPFKMRHRANVFAMYVTPRARKQQVGRQLVEEALRTLKHHPLIEQVHLSVVRTNEAAKALYRSLGFESYAIEPRALKIDDTYHDEELMWYRF</sequence>
<dbReference type="InterPro" id="IPR016181">
    <property type="entry name" value="Acyl_CoA_acyltransferase"/>
</dbReference>
<dbReference type="InterPro" id="IPR050276">
    <property type="entry name" value="MshD_Acetyltransferase"/>
</dbReference>
<dbReference type="PANTHER" id="PTHR43617:SF33">
    <property type="entry name" value="SPORE COAT POLYSACCHARIDE BIOSYNTHESIS PROTEIN SPSD"/>
    <property type="match status" value="1"/>
</dbReference>
<proteinExistence type="predicted"/>
<dbReference type="RefSeq" id="WP_241492559.1">
    <property type="nucleotide sequence ID" value="NZ_JBAWKY010000001.1"/>
</dbReference>